<evidence type="ECO:0000313" key="1">
    <source>
        <dbReference type="Ensembl" id="ENSCSAVP00000004673.1"/>
    </source>
</evidence>
<dbReference type="InParanoid" id="H2YH74"/>
<evidence type="ECO:0000313" key="2">
    <source>
        <dbReference type="Proteomes" id="UP000007875"/>
    </source>
</evidence>
<reference evidence="1" key="3">
    <citation type="submission" date="2025-09" db="UniProtKB">
        <authorList>
            <consortium name="Ensembl"/>
        </authorList>
    </citation>
    <scope>IDENTIFICATION</scope>
</reference>
<dbReference type="HOGENOM" id="CLU_1408294_0_0_1"/>
<keyword evidence="2" id="KW-1185">Reference proteome</keyword>
<sequence length="197" mass="22608">MNDPRIHIYFEVMKNGKATKIWADSLSKISIPFFRDTLKLVTNTGGDDGSCLKKVLPPEKGQTYFTEEEYAGLVDDNIFIVCKAAKIFNQFNKKNSLTIDLSSFQSMIDASNLTKDEKISAYAIYKKKQNIWKSYTHYTTDLARCNYATDLPFQGFMDVMLELCKNMEGTNNLSKFCHLMNSFGEIKSLKYLEHVKL</sequence>
<dbReference type="AlphaFoldDB" id="H2YH74"/>
<dbReference type="Proteomes" id="UP000007875">
    <property type="component" value="Unassembled WGS sequence"/>
</dbReference>
<reference evidence="2" key="1">
    <citation type="submission" date="2003-08" db="EMBL/GenBank/DDBJ databases">
        <authorList>
            <person name="Birren B."/>
            <person name="Nusbaum C."/>
            <person name="Abebe A."/>
            <person name="Abouelleil A."/>
            <person name="Adekoya E."/>
            <person name="Ait-zahra M."/>
            <person name="Allen N."/>
            <person name="Allen T."/>
            <person name="An P."/>
            <person name="Anderson M."/>
            <person name="Anderson S."/>
            <person name="Arachchi H."/>
            <person name="Armbruster J."/>
            <person name="Bachantsang P."/>
            <person name="Baldwin J."/>
            <person name="Barry A."/>
            <person name="Bayul T."/>
            <person name="Blitshsteyn B."/>
            <person name="Bloom T."/>
            <person name="Blye J."/>
            <person name="Boguslavskiy L."/>
            <person name="Borowsky M."/>
            <person name="Boukhgalter B."/>
            <person name="Brunache A."/>
            <person name="Butler J."/>
            <person name="Calixte N."/>
            <person name="Calvo S."/>
            <person name="Camarata J."/>
            <person name="Campo K."/>
            <person name="Chang J."/>
            <person name="Cheshatsang Y."/>
            <person name="Citroen M."/>
            <person name="Collymore A."/>
            <person name="Considine T."/>
            <person name="Cook A."/>
            <person name="Cooke P."/>
            <person name="Corum B."/>
            <person name="Cuomo C."/>
            <person name="David R."/>
            <person name="Dawoe T."/>
            <person name="Degray S."/>
            <person name="Dodge S."/>
            <person name="Dooley K."/>
            <person name="Dorje P."/>
            <person name="Dorjee K."/>
            <person name="Dorris L."/>
            <person name="Duffey N."/>
            <person name="Dupes A."/>
            <person name="Elkins T."/>
            <person name="Engels R."/>
            <person name="Erickson J."/>
            <person name="Farina A."/>
            <person name="Faro S."/>
            <person name="Ferreira P."/>
            <person name="Fischer H."/>
            <person name="Fitzgerald M."/>
            <person name="Foley K."/>
            <person name="Gage D."/>
            <person name="Galagan J."/>
            <person name="Gearin G."/>
            <person name="Gnerre S."/>
            <person name="Gnirke A."/>
            <person name="Goyette A."/>
            <person name="Graham J."/>
            <person name="Grandbois E."/>
            <person name="Gyaltsen K."/>
            <person name="Hafez N."/>
            <person name="Hagopian D."/>
            <person name="Hagos B."/>
            <person name="Hall J."/>
            <person name="Hatcher B."/>
            <person name="Heller A."/>
            <person name="Higgins H."/>
            <person name="Honan T."/>
            <person name="Horn A."/>
            <person name="Houde N."/>
            <person name="Hughes L."/>
            <person name="Hulme W."/>
            <person name="Husby E."/>
            <person name="Iliev I."/>
            <person name="Jaffe D."/>
            <person name="Jones C."/>
            <person name="Kamal M."/>
            <person name="Kamat A."/>
            <person name="Kamvysselis M."/>
            <person name="Karlsson E."/>
            <person name="Kells C."/>
            <person name="Kieu A."/>
            <person name="Kisner P."/>
            <person name="Kodira C."/>
            <person name="Kulbokas E."/>
            <person name="Labutti K."/>
            <person name="Lama D."/>
            <person name="Landers T."/>
            <person name="Leger J."/>
            <person name="Levine S."/>
            <person name="Lewis D."/>
            <person name="Lewis T."/>
            <person name="Lindblad-toh K."/>
            <person name="Liu X."/>
            <person name="Lokyitsang T."/>
            <person name="Lokyitsang Y."/>
            <person name="Lucien O."/>
            <person name="Lui A."/>
            <person name="Ma L.J."/>
            <person name="Mabbitt R."/>
            <person name="Macdonald J."/>
            <person name="Maclean C."/>
            <person name="Major J."/>
            <person name="Manning J."/>
            <person name="Marabella R."/>
            <person name="Maru K."/>
            <person name="Matthews C."/>
            <person name="Mauceli E."/>
            <person name="Mccarthy M."/>
            <person name="Mcdonough S."/>
            <person name="Mcghee T."/>
            <person name="Meldrim J."/>
            <person name="Meneus L."/>
            <person name="Mesirov J."/>
            <person name="Mihalev A."/>
            <person name="Mihova T."/>
            <person name="Mikkelsen T."/>
            <person name="Mlenga V."/>
            <person name="Moru K."/>
            <person name="Mozes J."/>
            <person name="Mulrain L."/>
            <person name="Munson G."/>
            <person name="Naylor J."/>
            <person name="Newes C."/>
            <person name="Nguyen C."/>
            <person name="Nguyen N."/>
            <person name="Nguyen T."/>
            <person name="Nicol R."/>
            <person name="Nielsen C."/>
            <person name="Nizzari M."/>
            <person name="Norbu C."/>
            <person name="Norbu N."/>
            <person name="O'donnell P."/>
            <person name="Okoawo O."/>
            <person name="O'leary S."/>
            <person name="Omotosho B."/>
            <person name="O'neill K."/>
            <person name="Osman S."/>
            <person name="Parker S."/>
            <person name="Perrin D."/>
            <person name="Phunkhang P."/>
            <person name="Piqani B."/>
            <person name="Purcell S."/>
            <person name="Rachupka T."/>
            <person name="Ramasamy U."/>
            <person name="Rameau R."/>
            <person name="Ray V."/>
            <person name="Raymond C."/>
            <person name="Retta R."/>
            <person name="Richardson S."/>
            <person name="Rise C."/>
            <person name="Rodriguez J."/>
            <person name="Rogers J."/>
            <person name="Rogov P."/>
            <person name="Rutman M."/>
            <person name="Schupbach R."/>
            <person name="Seaman C."/>
            <person name="Settipalli S."/>
            <person name="Sharpe T."/>
            <person name="Sheridan J."/>
            <person name="Sherpa N."/>
            <person name="Shi J."/>
            <person name="Smirnov S."/>
            <person name="Smith C."/>
            <person name="Sougnez C."/>
            <person name="Spencer B."/>
            <person name="Stalker J."/>
            <person name="Stange-thomann N."/>
            <person name="Stavropoulos S."/>
            <person name="Stetson K."/>
            <person name="Stone C."/>
            <person name="Stone S."/>
            <person name="Stubbs M."/>
            <person name="Talamas J."/>
            <person name="Tchuinga P."/>
            <person name="Tenzing P."/>
            <person name="Tesfaye S."/>
            <person name="Theodore J."/>
            <person name="Thoulutsang Y."/>
            <person name="Topham K."/>
            <person name="Towey S."/>
            <person name="Tsamla T."/>
            <person name="Tsomo N."/>
            <person name="Vallee D."/>
            <person name="Vassiliev H."/>
            <person name="Venkataraman V."/>
            <person name="Vinson J."/>
            <person name="Vo A."/>
            <person name="Wade C."/>
            <person name="Wang S."/>
            <person name="Wangchuk T."/>
            <person name="Wangdi T."/>
            <person name="Whittaker C."/>
            <person name="Wilkinson J."/>
            <person name="Wu Y."/>
            <person name="Wyman D."/>
            <person name="Yadav S."/>
            <person name="Yang S."/>
            <person name="Yang X."/>
            <person name="Yeager S."/>
            <person name="Yee E."/>
            <person name="Young G."/>
            <person name="Zainoun J."/>
            <person name="Zembeck L."/>
            <person name="Zimmer A."/>
            <person name="Zody M."/>
            <person name="Lander E."/>
        </authorList>
    </citation>
    <scope>NUCLEOTIDE SEQUENCE [LARGE SCALE GENOMIC DNA]</scope>
</reference>
<dbReference type="GeneTree" id="ENSGT00390000002745"/>
<name>H2YH74_CIOSA</name>
<organism evidence="1 2">
    <name type="scientific">Ciona savignyi</name>
    <name type="common">Pacific transparent sea squirt</name>
    <dbReference type="NCBI Taxonomy" id="51511"/>
    <lineage>
        <taxon>Eukaryota</taxon>
        <taxon>Metazoa</taxon>
        <taxon>Chordata</taxon>
        <taxon>Tunicata</taxon>
        <taxon>Ascidiacea</taxon>
        <taxon>Phlebobranchia</taxon>
        <taxon>Cionidae</taxon>
        <taxon>Ciona</taxon>
    </lineage>
</organism>
<proteinExistence type="predicted"/>
<dbReference type="Ensembl" id="ENSCSAVT00000004740.1">
    <property type="protein sequence ID" value="ENSCSAVP00000004673.1"/>
    <property type="gene ID" value="ENSCSAVG00000002784.1"/>
</dbReference>
<accession>H2YH74</accession>
<protein>
    <submittedName>
        <fullName evidence="1">Uncharacterized protein</fullName>
    </submittedName>
</protein>
<reference evidence="1" key="2">
    <citation type="submission" date="2025-08" db="UniProtKB">
        <authorList>
            <consortium name="Ensembl"/>
        </authorList>
    </citation>
    <scope>IDENTIFICATION</scope>
</reference>